<evidence type="ECO:0000259" key="6">
    <source>
        <dbReference type="PROSITE" id="PS51198"/>
    </source>
</evidence>
<dbReference type="PANTHER" id="PTHR11070:SF17">
    <property type="entry name" value="DNA HELICASE IV"/>
    <property type="match status" value="1"/>
</dbReference>
<proteinExistence type="predicted"/>
<keyword evidence="2 5" id="KW-0378">Hydrolase</keyword>
<accession>A0A415EU48</accession>
<evidence type="ECO:0000256" key="1">
    <source>
        <dbReference type="ARBA" id="ARBA00022741"/>
    </source>
</evidence>
<dbReference type="InterPro" id="IPR048228">
    <property type="entry name" value="HelD_bacillota"/>
</dbReference>
<dbReference type="GO" id="GO:0005524">
    <property type="term" value="F:ATP binding"/>
    <property type="evidence" value="ECO:0007669"/>
    <property type="project" value="UniProtKB-UniRule"/>
</dbReference>
<dbReference type="GO" id="GO:0005829">
    <property type="term" value="C:cytosol"/>
    <property type="evidence" value="ECO:0007669"/>
    <property type="project" value="TreeGrafter"/>
</dbReference>
<dbReference type="EMBL" id="QRMZ01000007">
    <property type="protein sequence ID" value="RHK06819.1"/>
    <property type="molecule type" value="Genomic_DNA"/>
</dbReference>
<evidence type="ECO:0000256" key="3">
    <source>
        <dbReference type="ARBA" id="ARBA00022806"/>
    </source>
</evidence>
<dbReference type="PANTHER" id="PTHR11070">
    <property type="entry name" value="UVRD / RECB / PCRA DNA HELICASE FAMILY MEMBER"/>
    <property type="match status" value="1"/>
</dbReference>
<dbReference type="AlphaFoldDB" id="A0A415EU48"/>
<evidence type="ECO:0000313" key="8">
    <source>
        <dbReference type="Proteomes" id="UP000286288"/>
    </source>
</evidence>
<dbReference type="GO" id="GO:0000725">
    <property type="term" value="P:recombinational repair"/>
    <property type="evidence" value="ECO:0007669"/>
    <property type="project" value="TreeGrafter"/>
</dbReference>
<dbReference type="GO" id="GO:0043138">
    <property type="term" value="F:3'-5' DNA helicase activity"/>
    <property type="evidence" value="ECO:0007669"/>
    <property type="project" value="TreeGrafter"/>
</dbReference>
<dbReference type="Pfam" id="PF00580">
    <property type="entry name" value="UvrD-helicase"/>
    <property type="match status" value="1"/>
</dbReference>
<reference evidence="7 8" key="1">
    <citation type="submission" date="2018-08" db="EMBL/GenBank/DDBJ databases">
        <title>A genome reference for cultivated species of the human gut microbiota.</title>
        <authorList>
            <person name="Zou Y."/>
            <person name="Xue W."/>
            <person name="Luo G."/>
        </authorList>
    </citation>
    <scope>NUCLEOTIDE SEQUENCE [LARGE SCALE GENOMIC DNA]</scope>
    <source>
        <strain evidence="7 8">AF48-16</strain>
    </source>
</reference>
<dbReference type="GO" id="GO:0016787">
    <property type="term" value="F:hydrolase activity"/>
    <property type="evidence" value="ECO:0007669"/>
    <property type="project" value="UniProtKB-UniRule"/>
</dbReference>
<evidence type="ECO:0000256" key="4">
    <source>
        <dbReference type="ARBA" id="ARBA00022840"/>
    </source>
</evidence>
<feature type="binding site" evidence="5">
    <location>
        <begin position="225"/>
        <end position="232"/>
    </location>
    <ligand>
        <name>ATP</name>
        <dbReference type="ChEBI" id="CHEBI:30616"/>
    </ligand>
</feature>
<dbReference type="InterPro" id="IPR014016">
    <property type="entry name" value="UvrD-like_ATP-bd"/>
</dbReference>
<evidence type="ECO:0000256" key="5">
    <source>
        <dbReference type="PROSITE-ProRule" id="PRU00560"/>
    </source>
</evidence>
<name>A0A415EU48_ENTCA</name>
<dbReference type="GO" id="GO:0003677">
    <property type="term" value="F:DNA binding"/>
    <property type="evidence" value="ECO:0007669"/>
    <property type="project" value="InterPro"/>
</dbReference>
<evidence type="ECO:0000256" key="2">
    <source>
        <dbReference type="ARBA" id="ARBA00022801"/>
    </source>
</evidence>
<protein>
    <submittedName>
        <fullName evidence="7">DNA helicase</fullName>
    </submittedName>
</protein>
<dbReference type="PROSITE" id="PS51198">
    <property type="entry name" value="UVRD_HELICASE_ATP_BIND"/>
    <property type="match status" value="1"/>
</dbReference>
<dbReference type="NCBIfam" id="NF041464">
    <property type="entry name" value="HelD_BACSU"/>
    <property type="match status" value="1"/>
</dbReference>
<evidence type="ECO:0000313" key="7">
    <source>
        <dbReference type="EMBL" id="RHK06819.1"/>
    </source>
</evidence>
<dbReference type="InterPro" id="IPR027417">
    <property type="entry name" value="P-loop_NTPase"/>
</dbReference>
<organism evidence="7 8">
    <name type="scientific">Enterococcus casseliflavus</name>
    <name type="common">Enterococcus flavescens</name>
    <dbReference type="NCBI Taxonomy" id="37734"/>
    <lineage>
        <taxon>Bacteria</taxon>
        <taxon>Bacillati</taxon>
        <taxon>Bacillota</taxon>
        <taxon>Bacilli</taxon>
        <taxon>Lactobacillales</taxon>
        <taxon>Enterococcaceae</taxon>
        <taxon>Enterococcus</taxon>
    </lineage>
</organism>
<dbReference type="Gene3D" id="3.40.50.300">
    <property type="entry name" value="P-loop containing nucleotide triphosphate hydrolases"/>
    <property type="match status" value="3"/>
</dbReference>
<dbReference type="InterPro" id="IPR000212">
    <property type="entry name" value="DNA_helicase_UvrD/REP"/>
</dbReference>
<gene>
    <name evidence="7" type="ORF">DW084_06485</name>
</gene>
<feature type="domain" description="UvrD-like helicase ATP-binding" evidence="6">
    <location>
        <begin position="204"/>
        <end position="591"/>
    </location>
</feature>
<sequence>MNERQKEQQHVNETIALIHREQAILSQQKQELAAKMDDQLKEIADKKIRGGDSEAFYESVIEYQQHEQELLIKYQTAESQEKRVKTLTTMAGNPYFARIDFKEEQETETLYLGIASLRDKDEETIVIDWRAPIANLYYEGELGETFYETDTDRFTVELLLKRQFKIQNGEILSMVDTSEIINDEFLLEILDEASSSQMRNIVSTIQKAQNQIIRDTTNKFLLIEGIAGSGKTSALLQRVAFLLYRNRKWLDEKQVLLFSPNHLFSDYISMVLPSLGESEVPTRTFHHFIQLILTGYEVTKETQQEETFLSGDDDAIEKIKSSLFLVEKINRYVRSIAPIGPLFRDLKIQGQTYLTKEQIRRWYQETNNELPIYQRTQLLQTKLLKKIGGLEKDEAKKDWVKEATEEQLQQVFANDPHQEYSEENERRLRKKLRQQIVRKKFRSLTRGVKNFQFINQAKQYLHFLQSVESAAVKETGIEPAAWQQSIADIRQGMRQRQIKQEDAVLFFLLIKQLYPVHVEEKARFIFIDEMQDFPPAQVALLRQLYPKAGITLCGDLNQKVYGNETIVGALAELFPHESVKRYQLKTSYRSTKEITDFANQFLVGSDQVELTARKGAVPTIVKGTATENLAFLETGIRDAAENQRWRTAIICKTAKDCQQLYAQLAETMQEQVQLITSEEDFMKRNVMIFPAFLAKGLEFDQVFVWTPGATFVTEQDQLIFYTMATRAMHQLTVLTQEELPLLAKADPTTYQFQEASTIG</sequence>
<comment type="caution">
    <text evidence="7">The sequence shown here is derived from an EMBL/GenBank/DDBJ whole genome shotgun (WGS) entry which is preliminary data.</text>
</comment>
<keyword evidence="3 5" id="KW-0347">Helicase</keyword>
<dbReference type="SUPFAM" id="SSF52540">
    <property type="entry name" value="P-loop containing nucleoside triphosphate hydrolases"/>
    <property type="match status" value="1"/>
</dbReference>
<keyword evidence="4 5" id="KW-0067">ATP-binding</keyword>
<dbReference type="Proteomes" id="UP000286288">
    <property type="component" value="Unassembled WGS sequence"/>
</dbReference>
<keyword evidence="1 5" id="KW-0547">Nucleotide-binding</keyword>